<reference evidence="2 3" key="1">
    <citation type="submission" date="2020-02" db="EMBL/GenBank/DDBJ databases">
        <authorList>
            <person name="Ma Q."/>
            <person name="Huang Y."/>
            <person name="Song X."/>
            <person name="Pei D."/>
        </authorList>
    </citation>
    <scope>NUCLEOTIDE SEQUENCE [LARGE SCALE GENOMIC DNA]</scope>
    <source>
        <strain evidence="2">Sxm20200214</strain>
        <tissue evidence="2">Leaf</tissue>
    </source>
</reference>
<evidence type="ECO:0000256" key="1">
    <source>
        <dbReference type="SAM" id="MobiDB-lite"/>
    </source>
</evidence>
<dbReference type="AlphaFoldDB" id="A0A8X7QY65"/>
<evidence type="ECO:0000313" key="2">
    <source>
        <dbReference type="EMBL" id="KAG2275289.1"/>
    </source>
</evidence>
<keyword evidence="3" id="KW-1185">Reference proteome</keyword>
<evidence type="ECO:0000313" key="3">
    <source>
        <dbReference type="Proteomes" id="UP000886595"/>
    </source>
</evidence>
<dbReference type="EMBL" id="JAAMPC010000012">
    <property type="protein sequence ID" value="KAG2275289.1"/>
    <property type="molecule type" value="Genomic_DNA"/>
</dbReference>
<dbReference type="Proteomes" id="UP000886595">
    <property type="component" value="Unassembled WGS sequence"/>
</dbReference>
<feature type="region of interest" description="Disordered" evidence="1">
    <location>
        <begin position="1"/>
        <end position="28"/>
    </location>
</feature>
<accession>A0A8X7QY65</accession>
<proteinExistence type="predicted"/>
<organism evidence="2 3">
    <name type="scientific">Brassica carinata</name>
    <name type="common">Ethiopian mustard</name>
    <name type="synonym">Abyssinian cabbage</name>
    <dbReference type="NCBI Taxonomy" id="52824"/>
    <lineage>
        <taxon>Eukaryota</taxon>
        <taxon>Viridiplantae</taxon>
        <taxon>Streptophyta</taxon>
        <taxon>Embryophyta</taxon>
        <taxon>Tracheophyta</taxon>
        <taxon>Spermatophyta</taxon>
        <taxon>Magnoliopsida</taxon>
        <taxon>eudicotyledons</taxon>
        <taxon>Gunneridae</taxon>
        <taxon>Pentapetalae</taxon>
        <taxon>rosids</taxon>
        <taxon>malvids</taxon>
        <taxon>Brassicales</taxon>
        <taxon>Brassicaceae</taxon>
        <taxon>Brassiceae</taxon>
        <taxon>Brassica</taxon>
    </lineage>
</organism>
<comment type="caution">
    <text evidence="2">The sequence shown here is derived from an EMBL/GenBank/DDBJ whole genome shotgun (WGS) entry which is preliminary data.</text>
</comment>
<gene>
    <name evidence="2" type="ORF">Bca52824_057844</name>
</gene>
<protein>
    <submittedName>
        <fullName evidence="2">Uncharacterized protein</fullName>
    </submittedName>
</protein>
<name>A0A8X7QY65_BRACI</name>
<sequence>MTSVRGSMDNPRKKEKTEMNTAPPPQWEKWCKRKGHGLQLSDSPLPKMLLQASLYYISRVMERIHGMGIKAYTFNNWSYML</sequence>